<feature type="non-terminal residue" evidence="1">
    <location>
        <position position="102"/>
    </location>
</feature>
<gene>
    <name evidence="1" type="ORF">FOF47_R04618</name>
</gene>
<accession>A0A6G1A516</accession>
<protein>
    <submittedName>
        <fullName evidence="1">LORF2 protein</fullName>
    </submittedName>
</protein>
<reference evidence="1 2" key="1">
    <citation type="submission" date="2019-11" db="EMBL/GenBank/DDBJ databases">
        <authorList>
            <person name="Yang C."/>
            <person name="Li F."/>
        </authorList>
    </citation>
    <scope>NUCLEOTIDE SEQUENCE [LARGE SCALE GENOMIC DNA]</scope>
    <source>
        <strain evidence="1">KB4526</strain>
        <tissue evidence="1">Muscle</tissue>
    </source>
</reference>
<evidence type="ECO:0000313" key="1">
    <source>
        <dbReference type="EMBL" id="KAF0870657.1"/>
    </source>
</evidence>
<organism evidence="1 2">
    <name type="scientific">Crocuta crocuta</name>
    <name type="common">Spotted hyena</name>
    <dbReference type="NCBI Taxonomy" id="9678"/>
    <lineage>
        <taxon>Eukaryota</taxon>
        <taxon>Metazoa</taxon>
        <taxon>Chordata</taxon>
        <taxon>Craniata</taxon>
        <taxon>Vertebrata</taxon>
        <taxon>Euteleostomi</taxon>
        <taxon>Mammalia</taxon>
        <taxon>Eutheria</taxon>
        <taxon>Laurasiatheria</taxon>
        <taxon>Carnivora</taxon>
        <taxon>Feliformia</taxon>
        <taxon>Hyaenidae</taxon>
        <taxon>Crocuta</taxon>
    </lineage>
</organism>
<feature type="non-terminal residue" evidence="1">
    <location>
        <position position="1"/>
    </location>
</feature>
<proteinExistence type="predicted"/>
<sequence length="102" mass="12112">LEILFDKCTKTIQWREDRYLPTQCWDIWISTHNIKWTSTHTSCNSKWITDLNVKCKTIKLLENIAENLCDLGFGDKFLNIMPKVQNMKKFAKLDFIKIKNVC</sequence>
<comment type="caution">
    <text evidence="1">The sequence shown here is derived from an EMBL/GenBank/DDBJ whole genome shotgun (WGS) entry which is preliminary data.</text>
</comment>
<evidence type="ECO:0000313" key="2">
    <source>
        <dbReference type="Proteomes" id="UP000475037"/>
    </source>
</evidence>
<dbReference type="EMBL" id="VOAJ01024671">
    <property type="protein sequence ID" value="KAF0870657.1"/>
    <property type="molecule type" value="Genomic_DNA"/>
</dbReference>
<name>A0A6G1A516_CROCR</name>
<dbReference type="Proteomes" id="UP000475037">
    <property type="component" value="Unassembled WGS sequence"/>
</dbReference>
<keyword evidence="2" id="KW-1185">Reference proteome</keyword>
<dbReference type="AlphaFoldDB" id="A0A6G1A516"/>